<keyword evidence="5" id="KW-0378">Hydrolase</keyword>
<dbReference type="EC" id="3.1.3.18" evidence="4"/>
<proteinExistence type="inferred from homology"/>
<dbReference type="GO" id="GO:0006281">
    <property type="term" value="P:DNA repair"/>
    <property type="evidence" value="ECO:0007669"/>
    <property type="project" value="TreeGrafter"/>
</dbReference>
<evidence type="ECO:0000256" key="1">
    <source>
        <dbReference type="ARBA" id="ARBA00000830"/>
    </source>
</evidence>
<reference evidence="5 6" key="1">
    <citation type="journal article" date="2017" name="Front. Microbiol.">
        <title>Comparative Genomic Analysis of the Class Epsilonproteobacteria and Proposed Reclassification to Epsilonbacteraeota (phyl. nov.).</title>
        <authorList>
            <person name="Waite D.W."/>
            <person name="Vanwonterghem I."/>
            <person name="Rinke C."/>
            <person name="Parks D.H."/>
            <person name="Zhang Y."/>
            <person name="Takai K."/>
            <person name="Sievert S.M."/>
            <person name="Simon J."/>
            <person name="Campbell B.J."/>
            <person name="Hanson T.E."/>
            <person name="Woyke T."/>
            <person name="Klotz M.G."/>
            <person name="Hugenholtz P."/>
        </authorList>
    </citation>
    <scope>NUCLEOTIDE SEQUENCE [LARGE SCALE GENOMIC DNA]</scope>
    <source>
        <strain evidence="5">UBA12443</strain>
    </source>
</reference>
<comment type="pathway">
    <text evidence="2">Organic acid metabolism; glycolate biosynthesis; glycolate from 2-phosphoglycolate: step 1/1.</text>
</comment>
<comment type="catalytic activity">
    <reaction evidence="1">
        <text>2-phosphoglycolate + H2O = glycolate + phosphate</text>
        <dbReference type="Rhea" id="RHEA:14369"/>
        <dbReference type="ChEBI" id="CHEBI:15377"/>
        <dbReference type="ChEBI" id="CHEBI:29805"/>
        <dbReference type="ChEBI" id="CHEBI:43474"/>
        <dbReference type="ChEBI" id="CHEBI:58033"/>
        <dbReference type="EC" id="3.1.3.18"/>
    </reaction>
</comment>
<dbReference type="SFLD" id="SFLDG01129">
    <property type="entry name" value="C1.5:_HAD__Beta-PGM__Phosphata"/>
    <property type="match status" value="1"/>
</dbReference>
<dbReference type="InterPro" id="IPR041492">
    <property type="entry name" value="HAD_2"/>
</dbReference>
<dbReference type="AlphaFoldDB" id="A0A2D3WR91"/>
<protein>
    <recommendedName>
        <fullName evidence="4">phosphoglycolate phosphatase</fullName>
        <ecNumber evidence="4">3.1.3.18</ecNumber>
    </recommendedName>
</protein>
<dbReference type="PANTHER" id="PTHR43434">
    <property type="entry name" value="PHOSPHOGLYCOLATE PHOSPHATASE"/>
    <property type="match status" value="1"/>
</dbReference>
<accession>A0A2D3WR91</accession>
<evidence type="ECO:0000256" key="3">
    <source>
        <dbReference type="ARBA" id="ARBA00006171"/>
    </source>
</evidence>
<dbReference type="NCBIfam" id="TIGR01549">
    <property type="entry name" value="HAD-SF-IA-v1"/>
    <property type="match status" value="1"/>
</dbReference>
<dbReference type="InterPro" id="IPR050155">
    <property type="entry name" value="HAD-like_hydrolase_sf"/>
</dbReference>
<dbReference type="EMBL" id="DLUI01000029">
    <property type="protein sequence ID" value="DAB39243.1"/>
    <property type="molecule type" value="Genomic_DNA"/>
</dbReference>
<dbReference type="InterPro" id="IPR023214">
    <property type="entry name" value="HAD_sf"/>
</dbReference>
<comment type="similarity">
    <text evidence="3">Belongs to the HAD-like hydrolase superfamily. CbbY/CbbZ/Gph/YieH family.</text>
</comment>
<dbReference type="Gene3D" id="1.10.150.240">
    <property type="entry name" value="Putative phosphatase, domain 2"/>
    <property type="match status" value="1"/>
</dbReference>
<dbReference type="PANTHER" id="PTHR43434:SF1">
    <property type="entry name" value="PHOSPHOGLYCOLATE PHOSPHATASE"/>
    <property type="match status" value="1"/>
</dbReference>
<evidence type="ECO:0000313" key="5">
    <source>
        <dbReference type="EMBL" id="DAB39243.1"/>
    </source>
</evidence>
<evidence type="ECO:0000313" key="6">
    <source>
        <dbReference type="Proteomes" id="UP000228859"/>
    </source>
</evidence>
<evidence type="ECO:0000256" key="2">
    <source>
        <dbReference type="ARBA" id="ARBA00004818"/>
    </source>
</evidence>
<sequence>MKKVILFDLDGTLIDSTEAILESFHHSLRTHGSESGISDAMITSQIGHTLETMFEGVGVESEAIDAHVATYKLYYREISRQKTMLLPGALEAVHEASLFARLGIVTTKTGLYSRELMEYFEMMHYFEVLVGREHVDNPKPHPEPIFKALEQMGNPIQSVWMIGDTRLDIEASNRAGIKCVAVTSGYDNAEQLLTLTDIIKPNALEAVKYIAQRG</sequence>
<evidence type="ECO:0000256" key="4">
    <source>
        <dbReference type="ARBA" id="ARBA00013078"/>
    </source>
</evidence>
<dbReference type="InterPro" id="IPR023198">
    <property type="entry name" value="PGP-like_dom2"/>
</dbReference>
<dbReference type="Gene3D" id="3.40.50.1000">
    <property type="entry name" value="HAD superfamily/HAD-like"/>
    <property type="match status" value="1"/>
</dbReference>
<dbReference type="SUPFAM" id="SSF56784">
    <property type="entry name" value="HAD-like"/>
    <property type="match status" value="1"/>
</dbReference>
<dbReference type="GO" id="GO:0005829">
    <property type="term" value="C:cytosol"/>
    <property type="evidence" value="ECO:0007669"/>
    <property type="project" value="TreeGrafter"/>
</dbReference>
<dbReference type="GO" id="GO:0008967">
    <property type="term" value="F:phosphoglycolate phosphatase activity"/>
    <property type="evidence" value="ECO:0007669"/>
    <property type="project" value="UniProtKB-EC"/>
</dbReference>
<dbReference type="InterPro" id="IPR006439">
    <property type="entry name" value="HAD-SF_hydro_IA"/>
</dbReference>
<organism evidence="5 6">
    <name type="scientific">Sulfuricurvum kujiense</name>
    <dbReference type="NCBI Taxonomy" id="148813"/>
    <lineage>
        <taxon>Bacteria</taxon>
        <taxon>Pseudomonadati</taxon>
        <taxon>Campylobacterota</taxon>
        <taxon>Epsilonproteobacteria</taxon>
        <taxon>Campylobacterales</taxon>
        <taxon>Sulfurimonadaceae</taxon>
        <taxon>Sulfuricurvum</taxon>
    </lineage>
</organism>
<dbReference type="Proteomes" id="UP000228859">
    <property type="component" value="Unassembled WGS sequence"/>
</dbReference>
<name>A0A2D3WR91_9BACT</name>
<dbReference type="RefSeq" id="WP_294893960.1">
    <property type="nucleotide sequence ID" value="NZ_DLUI01000029.1"/>
</dbReference>
<comment type="caution">
    <text evidence="5">The sequence shown here is derived from an EMBL/GenBank/DDBJ whole genome shotgun (WGS) entry which is preliminary data.</text>
</comment>
<gene>
    <name evidence="5" type="ORF">CFH83_01795</name>
</gene>
<dbReference type="Pfam" id="PF13419">
    <property type="entry name" value="HAD_2"/>
    <property type="match status" value="1"/>
</dbReference>
<dbReference type="SFLD" id="SFLDS00003">
    <property type="entry name" value="Haloacid_Dehalogenase"/>
    <property type="match status" value="1"/>
</dbReference>
<dbReference type="InterPro" id="IPR036412">
    <property type="entry name" value="HAD-like_sf"/>
</dbReference>